<evidence type="ECO:0000256" key="9">
    <source>
        <dbReference type="ARBA" id="ARBA00041206"/>
    </source>
</evidence>
<name>A0AAN5D0M3_9BILA</name>
<proteinExistence type="inferred from homology"/>
<keyword evidence="5" id="KW-0496">Mitochondrion</keyword>
<evidence type="ECO:0000256" key="6">
    <source>
        <dbReference type="ARBA" id="ARBA00023274"/>
    </source>
</evidence>
<evidence type="ECO:0000313" key="11">
    <source>
        <dbReference type="Proteomes" id="UP001328107"/>
    </source>
</evidence>
<accession>A0AAN5D0M3</accession>
<keyword evidence="11" id="KW-1185">Reference proteome</keyword>
<protein>
    <recommendedName>
        <fullName evidence="8">Large ribosomal subunit protein mL38</fullName>
    </recommendedName>
    <alternativeName>
        <fullName evidence="9">39S ribosomal protein L38, mitochondrial</fullName>
    </alternativeName>
</protein>
<dbReference type="Gene3D" id="3.90.280.10">
    <property type="entry name" value="PEBP-like"/>
    <property type="match status" value="1"/>
</dbReference>
<dbReference type="PANTHER" id="PTHR11362:SF133">
    <property type="entry name" value="LARGE RIBOSOMAL SUBUNIT PROTEIN ML38"/>
    <property type="match status" value="1"/>
</dbReference>
<gene>
    <name evidence="10" type="ORF">PMAYCL1PPCAC_24349</name>
</gene>
<organism evidence="10 11">
    <name type="scientific">Pristionchus mayeri</name>
    <dbReference type="NCBI Taxonomy" id="1317129"/>
    <lineage>
        <taxon>Eukaryota</taxon>
        <taxon>Metazoa</taxon>
        <taxon>Ecdysozoa</taxon>
        <taxon>Nematoda</taxon>
        <taxon>Chromadorea</taxon>
        <taxon>Rhabditida</taxon>
        <taxon>Rhabditina</taxon>
        <taxon>Diplogasteromorpha</taxon>
        <taxon>Diplogasteroidea</taxon>
        <taxon>Neodiplogasteridae</taxon>
        <taxon>Pristionchus</taxon>
    </lineage>
</organism>
<reference evidence="11" key="1">
    <citation type="submission" date="2022-10" db="EMBL/GenBank/DDBJ databases">
        <title>Genome assembly of Pristionchus species.</title>
        <authorList>
            <person name="Yoshida K."/>
            <person name="Sommer R.J."/>
        </authorList>
    </citation>
    <scope>NUCLEOTIDE SEQUENCE [LARGE SCALE GENOMIC DNA]</scope>
    <source>
        <strain evidence="11">RS5460</strain>
    </source>
</reference>
<evidence type="ECO:0000256" key="2">
    <source>
        <dbReference type="ARBA" id="ARBA00022946"/>
    </source>
</evidence>
<evidence type="ECO:0000256" key="8">
    <source>
        <dbReference type="ARBA" id="ARBA00039444"/>
    </source>
</evidence>
<evidence type="ECO:0000256" key="4">
    <source>
        <dbReference type="ARBA" id="ARBA00023054"/>
    </source>
</evidence>
<keyword evidence="6" id="KW-0687">Ribonucleoprotein</keyword>
<keyword evidence="4" id="KW-0175">Coiled coil</keyword>
<keyword evidence="2" id="KW-0809">Transit peptide</keyword>
<feature type="non-terminal residue" evidence="10">
    <location>
        <position position="1"/>
    </location>
</feature>
<dbReference type="Pfam" id="PF01161">
    <property type="entry name" value="PBP"/>
    <property type="match status" value="1"/>
</dbReference>
<sequence>IFQMSAAQYARLVSRKYRGPKLPKINRPRRPRVIAWAGPTAFYPNRFYEQDKWYKARIDKPDLIPQLHIIDPTMHGESLAEHMEKGKGDPINIGFAKKEEKRIPKISSDPQLEKLSRTRQLRIDMSQVGEADHRMIAHAGIFKDLFNDDVYFDRTQSFEVSFGDNNVHTGNVLWAEDTKKTPEIGIESVGAGGFNTIVAVNIDGNASEQPGEILHWMVCNIPDGQSVAEGEEKAKWIQALPFLGTGFHRLAFLLMRHSEKISVTDIDSDLGSRVFSTAKFYKEHESTVTPSALLFSNVLYDLSVKEALHAQNLQSPIYEYEWTERLKRDQKEFPLKPMPFDLYLDQFRDPKDVQADLLRERLEKVGIDDTTPPKFLDDNYVENKKRLDAWRHSKLLEKNSPDSPVYNNALKY</sequence>
<dbReference type="PANTHER" id="PTHR11362">
    <property type="entry name" value="PHOSPHATIDYLETHANOLAMINE-BINDING PROTEIN"/>
    <property type="match status" value="1"/>
</dbReference>
<dbReference type="Proteomes" id="UP001328107">
    <property type="component" value="Unassembled WGS sequence"/>
</dbReference>
<comment type="similarity">
    <text evidence="7">Belongs to the phosphatidylethanolamine-binding protein family. Mitochondrion-specific ribosomal protein mL38 subfamily.</text>
</comment>
<dbReference type="SUPFAM" id="SSF49777">
    <property type="entry name" value="PEBP-like"/>
    <property type="match status" value="1"/>
</dbReference>
<dbReference type="AlphaFoldDB" id="A0AAN5D0M3"/>
<comment type="subcellular location">
    <subcellularLocation>
        <location evidence="1">Mitochondrion</location>
    </subcellularLocation>
</comment>
<dbReference type="InterPro" id="IPR008914">
    <property type="entry name" value="PEBP"/>
</dbReference>
<evidence type="ECO:0000256" key="1">
    <source>
        <dbReference type="ARBA" id="ARBA00004173"/>
    </source>
</evidence>
<dbReference type="EMBL" id="BTRK01000005">
    <property type="protein sequence ID" value="GMR54154.1"/>
    <property type="molecule type" value="Genomic_DNA"/>
</dbReference>
<evidence type="ECO:0000256" key="3">
    <source>
        <dbReference type="ARBA" id="ARBA00022980"/>
    </source>
</evidence>
<keyword evidence="3" id="KW-0689">Ribosomal protein</keyword>
<dbReference type="FunFam" id="3.90.280.10:FF:000018">
    <property type="entry name" value="Mitochondrial Ribosomal Protein, Large"/>
    <property type="match status" value="1"/>
</dbReference>
<evidence type="ECO:0000313" key="10">
    <source>
        <dbReference type="EMBL" id="GMR54154.1"/>
    </source>
</evidence>
<evidence type="ECO:0000256" key="5">
    <source>
        <dbReference type="ARBA" id="ARBA00023128"/>
    </source>
</evidence>
<dbReference type="InterPro" id="IPR036610">
    <property type="entry name" value="PEBP-like_sf"/>
</dbReference>
<comment type="caution">
    <text evidence="10">The sequence shown here is derived from an EMBL/GenBank/DDBJ whole genome shotgun (WGS) entry which is preliminary data.</text>
</comment>
<evidence type="ECO:0000256" key="7">
    <source>
        <dbReference type="ARBA" id="ARBA00038016"/>
    </source>
</evidence>
<dbReference type="CDD" id="cd00866">
    <property type="entry name" value="PEBP_euk"/>
    <property type="match status" value="1"/>
</dbReference>
<dbReference type="GO" id="GO:0005762">
    <property type="term" value="C:mitochondrial large ribosomal subunit"/>
    <property type="evidence" value="ECO:0007669"/>
    <property type="project" value="TreeGrafter"/>
</dbReference>
<dbReference type="InterPro" id="IPR035810">
    <property type="entry name" value="PEBP_euk"/>
</dbReference>